<dbReference type="EMBL" id="JAGIKT010000017">
    <property type="protein sequence ID" value="MBP0111482.1"/>
    <property type="molecule type" value="Genomic_DNA"/>
</dbReference>
<organism evidence="1 2">
    <name type="scientific">Bradyrhizobium vignae</name>
    <dbReference type="NCBI Taxonomy" id="1549949"/>
    <lineage>
        <taxon>Bacteria</taxon>
        <taxon>Pseudomonadati</taxon>
        <taxon>Pseudomonadota</taxon>
        <taxon>Alphaproteobacteria</taxon>
        <taxon>Hyphomicrobiales</taxon>
        <taxon>Nitrobacteraceae</taxon>
        <taxon>Bradyrhizobium</taxon>
    </lineage>
</organism>
<keyword evidence="2" id="KW-1185">Reference proteome</keyword>
<proteinExistence type="predicted"/>
<evidence type="ECO:0000313" key="1">
    <source>
        <dbReference type="EMBL" id="MBP0111482.1"/>
    </source>
</evidence>
<dbReference type="RefSeq" id="WP_209294920.1">
    <property type="nucleotide sequence ID" value="NZ_JAGIKT010000017.1"/>
</dbReference>
<dbReference type="Proteomes" id="UP000669317">
    <property type="component" value="Unassembled WGS sequence"/>
</dbReference>
<accession>A0ABS3ZTI8</accession>
<protein>
    <submittedName>
        <fullName evidence="1">Uncharacterized protein</fullName>
    </submittedName>
</protein>
<comment type="caution">
    <text evidence="1">The sequence shown here is derived from an EMBL/GenBank/DDBJ whole genome shotgun (WGS) entry which is preliminary data.</text>
</comment>
<gene>
    <name evidence="1" type="ORF">JWS04_10355</name>
</gene>
<evidence type="ECO:0000313" key="2">
    <source>
        <dbReference type="Proteomes" id="UP000669317"/>
    </source>
</evidence>
<reference evidence="1 2" key="1">
    <citation type="submission" date="2021-03" db="EMBL/GenBank/DDBJ databases">
        <title>Genome Sequence of Bradyrhizobium vignae strain ISRA400.</title>
        <authorList>
            <person name="Tisa L.S."/>
            <person name="Svistoonoff S."/>
            <person name="Hocher V."/>
            <person name="Fall S."/>
            <person name="Zaiya A."/>
            <person name="Naing D."/>
            <person name="Niang N."/>
            <person name="Diouf A."/>
            <person name="Dasylva M.C."/>
            <person name="Toure O."/>
            <person name="Gueye M."/>
            <person name="Gully D."/>
            <person name="Tisseyre P."/>
            <person name="Simpson S."/>
            <person name="Morris K."/>
            <person name="Thomas W.K."/>
        </authorList>
    </citation>
    <scope>NUCLEOTIDE SEQUENCE [LARGE SCALE GENOMIC DNA]</scope>
    <source>
        <strain evidence="1 2">ISRA400</strain>
    </source>
</reference>
<name>A0ABS3ZTI8_9BRAD</name>
<sequence>MQKKVDYLAGIYSKMHRNIVPHAVALDQTNLHLLDGATFAFISMDAAEAKKLAIVKCEEMGIPFVDVGMGLELVDGSLGGILRVTASTPKMRTHVHDGRISFGTGGDELNLYSTNIQVADLNALNAALAVVKWKKIRGFYRDLERELHSTYTTDGNMLLNGDQS</sequence>